<dbReference type="InterPro" id="IPR023415">
    <property type="entry name" value="LDLR_class-A_CS"/>
</dbReference>
<dbReference type="SUPFAM" id="SSF57424">
    <property type="entry name" value="LDL receptor-like module"/>
    <property type="match status" value="1"/>
</dbReference>
<comment type="caution">
    <text evidence="12">Lacks conserved residue(s) required for the propagation of feature annotation.</text>
</comment>
<evidence type="ECO:0000256" key="14">
    <source>
        <dbReference type="PROSITE-ProRule" id="PRU00461"/>
    </source>
</evidence>
<dbReference type="PROSITE" id="PS50068">
    <property type="entry name" value="LDLRA_2"/>
    <property type="match status" value="1"/>
</dbReference>
<keyword evidence="8" id="KW-0472">Membrane</keyword>
<comment type="caution">
    <text evidence="16">The sequence shown here is derived from an EMBL/GenBank/DDBJ whole genome shotgun (WGS) entry which is preliminary data.</text>
</comment>
<evidence type="ECO:0000256" key="8">
    <source>
        <dbReference type="ARBA" id="ARBA00023136"/>
    </source>
</evidence>
<dbReference type="Pfam" id="PF00057">
    <property type="entry name" value="Ldl_recept_a"/>
    <property type="match status" value="1"/>
</dbReference>
<dbReference type="InterPro" id="IPR018097">
    <property type="entry name" value="EGF_Ca-bd_CS"/>
</dbReference>
<evidence type="ECO:0000256" key="12">
    <source>
        <dbReference type="PROSITE-ProRule" id="PRU00076"/>
    </source>
</evidence>
<evidence type="ECO:0000256" key="4">
    <source>
        <dbReference type="ARBA" id="ARBA00022692"/>
    </source>
</evidence>
<feature type="non-terminal residue" evidence="16">
    <location>
        <position position="1"/>
    </location>
</feature>
<dbReference type="SMART" id="SM00179">
    <property type="entry name" value="EGF_CA"/>
    <property type="match status" value="2"/>
</dbReference>
<dbReference type="InterPro" id="IPR036055">
    <property type="entry name" value="LDL_receptor-like_sf"/>
</dbReference>
<dbReference type="SMART" id="SM00192">
    <property type="entry name" value="LDLa"/>
    <property type="match status" value="1"/>
</dbReference>
<organism evidence="16 17">
    <name type="scientific">Leptotrombidium deliense</name>
    <dbReference type="NCBI Taxonomy" id="299467"/>
    <lineage>
        <taxon>Eukaryota</taxon>
        <taxon>Metazoa</taxon>
        <taxon>Ecdysozoa</taxon>
        <taxon>Arthropoda</taxon>
        <taxon>Chelicerata</taxon>
        <taxon>Arachnida</taxon>
        <taxon>Acari</taxon>
        <taxon>Acariformes</taxon>
        <taxon>Trombidiformes</taxon>
        <taxon>Prostigmata</taxon>
        <taxon>Anystina</taxon>
        <taxon>Parasitengona</taxon>
        <taxon>Trombiculoidea</taxon>
        <taxon>Trombiculidae</taxon>
        <taxon>Leptotrombidium</taxon>
    </lineage>
</organism>
<dbReference type="InterPro" id="IPR000742">
    <property type="entry name" value="EGF"/>
</dbReference>
<evidence type="ECO:0000256" key="10">
    <source>
        <dbReference type="ARBA" id="ARBA00023170"/>
    </source>
</evidence>
<dbReference type="InterPro" id="IPR000152">
    <property type="entry name" value="EGF-type_Asp/Asn_hydroxyl_site"/>
</dbReference>
<dbReference type="VEuPathDB" id="VectorBase:LDEU008843"/>
<evidence type="ECO:0000256" key="5">
    <source>
        <dbReference type="ARBA" id="ARBA00022729"/>
    </source>
</evidence>
<keyword evidence="2 12" id="KW-0245">EGF-like domain</keyword>
<dbReference type="Gene3D" id="4.10.400.10">
    <property type="entry name" value="Low-density Lipoprotein Receptor"/>
    <property type="match status" value="1"/>
</dbReference>
<dbReference type="PROSITE" id="PS50026">
    <property type="entry name" value="EGF_3"/>
    <property type="match status" value="1"/>
</dbReference>
<dbReference type="InterPro" id="IPR000033">
    <property type="entry name" value="LDLR_classB_rpt"/>
</dbReference>
<dbReference type="InterPro" id="IPR009030">
    <property type="entry name" value="Growth_fac_rcpt_cys_sf"/>
</dbReference>
<dbReference type="GO" id="GO:0005509">
    <property type="term" value="F:calcium ion binding"/>
    <property type="evidence" value="ECO:0007669"/>
    <property type="project" value="InterPro"/>
</dbReference>
<dbReference type="PROSITE" id="PS01209">
    <property type="entry name" value="LDLRA_1"/>
    <property type="match status" value="1"/>
</dbReference>
<evidence type="ECO:0000256" key="1">
    <source>
        <dbReference type="ARBA" id="ARBA00004167"/>
    </source>
</evidence>
<dbReference type="CDD" id="cd00112">
    <property type="entry name" value="LDLa"/>
    <property type="match status" value="1"/>
</dbReference>
<feature type="disulfide bond" evidence="13">
    <location>
        <begin position="49"/>
        <end position="67"/>
    </location>
</feature>
<keyword evidence="9 13" id="KW-1015">Disulfide bond</keyword>
<feature type="repeat" description="LDL-receptor class B" evidence="14">
    <location>
        <begin position="262"/>
        <end position="304"/>
    </location>
</feature>
<dbReference type="GO" id="GO:0042813">
    <property type="term" value="F:Wnt receptor activity"/>
    <property type="evidence" value="ECO:0007669"/>
    <property type="project" value="TreeGrafter"/>
</dbReference>
<keyword evidence="6" id="KW-0677">Repeat</keyword>
<evidence type="ECO:0000313" key="16">
    <source>
        <dbReference type="EMBL" id="RWS23197.1"/>
    </source>
</evidence>
<gene>
    <name evidence="16" type="ORF">B4U80_01949</name>
</gene>
<reference evidence="16 17" key="1">
    <citation type="journal article" date="2018" name="Gigascience">
        <title>Genomes of trombidid mites reveal novel predicted allergens and laterally-transferred genes associated with secondary metabolism.</title>
        <authorList>
            <person name="Dong X."/>
            <person name="Chaisiri K."/>
            <person name="Xia D."/>
            <person name="Armstrong S.D."/>
            <person name="Fang Y."/>
            <person name="Donnelly M.J."/>
            <person name="Kadowaki T."/>
            <person name="McGarry J.W."/>
            <person name="Darby A.C."/>
            <person name="Makepeace B.L."/>
        </authorList>
    </citation>
    <scope>NUCLEOTIDE SEQUENCE [LARGE SCALE GENOMIC DNA]</scope>
    <source>
        <strain evidence="16">UoL-UT</strain>
    </source>
</reference>
<keyword evidence="10 16" id="KW-0675">Receptor</keyword>
<dbReference type="PANTHER" id="PTHR46513">
    <property type="entry name" value="VITELLOGENIN RECEPTOR-LIKE PROTEIN-RELATED-RELATED"/>
    <property type="match status" value="1"/>
</dbReference>
<keyword evidence="3" id="KW-0254">Endocytosis</keyword>
<dbReference type="Pfam" id="PF00058">
    <property type="entry name" value="Ldl_recept_b"/>
    <property type="match status" value="1"/>
</dbReference>
<evidence type="ECO:0000259" key="15">
    <source>
        <dbReference type="PROSITE" id="PS50026"/>
    </source>
</evidence>
<dbReference type="PANTHER" id="PTHR46513:SF13">
    <property type="entry name" value="EGF-LIKE DOMAIN-CONTAINING PROTEIN"/>
    <property type="match status" value="1"/>
</dbReference>
<keyword evidence="4" id="KW-0812">Transmembrane</keyword>
<evidence type="ECO:0000256" key="7">
    <source>
        <dbReference type="ARBA" id="ARBA00022989"/>
    </source>
</evidence>
<dbReference type="EMBL" id="NCKV01006920">
    <property type="protein sequence ID" value="RWS23197.1"/>
    <property type="molecule type" value="Genomic_DNA"/>
</dbReference>
<dbReference type="CDD" id="cd00054">
    <property type="entry name" value="EGF_CA"/>
    <property type="match status" value="1"/>
</dbReference>
<dbReference type="GO" id="GO:0017147">
    <property type="term" value="F:Wnt-protein binding"/>
    <property type="evidence" value="ECO:0007669"/>
    <property type="project" value="TreeGrafter"/>
</dbReference>
<keyword evidence="17" id="KW-1185">Reference proteome</keyword>
<dbReference type="PROSITE" id="PS01186">
    <property type="entry name" value="EGF_2"/>
    <property type="match status" value="1"/>
</dbReference>
<dbReference type="GO" id="GO:0006897">
    <property type="term" value="P:endocytosis"/>
    <property type="evidence" value="ECO:0007669"/>
    <property type="project" value="UniProtKB-KW"/>
</dbReference>
<dbReference type="Proteomes" id="UP000288716">
    <property type="component" value="Unassembled WGS sequence"/>
</dbReference>
<dbReference type="InterPro" id="IPR001881">
    <property type="entry name" value="EGF-like_Ca-bd_dom"/>
</dbReference>
<sequence length="535" mass="61411">YSKFSNAELDYLSKLLNETGTPLLLTAYKVTLDDVKAEESHCKLGMAQCLNKKCIPISKVCDGHDDCGDNSDEPKSCGVNECETTDHKCHHICIDTLIGYKCKCFSGYRFNNKTLLCEDINECEENEIQCASRKCFNTEGSFECDCGEPRQLSPLYPCKYKNDEKPKILYATHKDIRIANVSFYNQHVQQTSVIHEPFKAAVALDYNLRSNYLLWSDVTLKKIYIGPIDKSVSSKFSNDYHSVFVGENIGTVDGLAIDWVHDLVYWTDYSSGTLEVAAVKNAFTRTILISELDRPRAISLYLEESLMFWTQWGFIPRIEVSSQDGSDRRTIASRGLIWPNGLALDEKEKRLYWVDGKDGDVYSCYFDGSNRQRVIDMDAISGVHYQPFAIDYFDYTIYWSDRNQRSIYSKYRLNKNEFRTDQNIFQGGEIFAAKIVHSTKQPLTTNRCKSNKCSHLCLPHNEFCYVCICPTNYHLTDHGFSCVRNKTTVKDNTDPWTLNTEFAVASQPSQRICDKPVVKDTKTARKEFKMEHKEL</sequence>
<dbReference type="FunFam" id="2.120.10.30:FF:000241">
    <property type="entry name" value="Low-density lipoprotein receptor-related protein 6"/>
    <property type="match status" value="1"/>
</dbReference>
<evidence type="ECO:0000256" key="13">
    <source>
        <dbReference type="PROSITE-ProRule" id="PRU00124"/>
    </source>
</evidence>
<dbReference type="Gene3D" id="2.120.10.30">
    <property type="entry name" value="TolB, C-terminal domain"/>
    <property type="match status" value="1"/>
</dbReference>
<evidence type="ECO:0000256" key="6">
    <source>
        <dbReference type="ARBA" id="ARBA00022737"/>
    </source>
</evidence>
<dbReference type="STRING" id="299467.A0A443S6N8"/>
<dbReference type="SUPFAM" id="SSF57184">
    <property type="entry name" value="Growth factor receptor domain"/>
    <property type="match status" value="1"/>
</dbReference>
<dbReference type="AlphaFoldDB" id="A0A443S6N8"/>
<dbReference type="InterPro" id="IPR002172">
    <property type="entry name" value="LDrepeatLR_classA_rpt"/>
</dbReference>
<feature type="domain" description="EGF-like" evidence="15">
    <location>
        <begin position="78"/>
        <end position="118"/>
    </location>
</feature>
<dbReference type="PROSITE" id="PS00010">
    <property type="entry name" value="ASX_HYDROXYL"/>
    <property type="match status" value="1"/>
</dbReference>
<accession>A0A443S6N8</accession>
<dbReference type="InterPro" id="IPR050778">
    <property type="entry name" value="Cueball_EGF_LRP_Nidogen"/>
</dbReference>
<dbReference type="SMART" id="SM00135">
    <property type="entry name" value="LY"/>
    <property type="match status" value="4"/>
</dbReference>
<evidence type="ECO:0000313" key="17">
    <source>
        <dbReference type="Proteomes" id="UP000288716"/>
    </source>
</evidence>
<feature type="disulfide bond" evidence="13">
    <location>
        <begin position="42"/>
        <end position="54"/>
    </location>
</feature>
<dbReference type="Gene3D" id="2.10.25.10">
    <property type="entry name" value="Laminin"/>
    <property type="match status" value="2"/>
</dbReference>
<dbReference type="InterPro" id="IPR049883">
    <property type="entry name" value="NOTCH1_EGF-like"/>
</dbReference>
<dbReference type="Pfam" id="PF07645">
    <property type="entry name" value="EGF_CA"/>
    <property type="match status" value="2"/>
</dbReference>
<dbReference type="GO" id="GO:0005886">
    <property type="term" value="C:plasma membrane"/>
    <property type="evidence" value="ECO:0007669"/>
    <property type="project" value="TreeGrafter"/>
</dbReference>
<dbReference type="PROSITE" id="PS01187">
    <property type="entry name" value="EGF_CA"/>
    <property type="match status" value="1"/>
</dbReference>
<keyword evidence="7" id="KW-1133">Transmembrane helix</keyword>
<dbReference type="InterPro" id="IPR011042">
    <property type="entry name" value="6-blade_b-propeller_TolB-like"/>
</dbReference>
<dbReference type="GO" id="GO:0060070">
    <property type="term" value="P:canonical Wnt signaling pathway"/>
    <property type="evidence" value="ECO:0007669"/>
    <property type="project" value="TreeGrafter"/>
</dbReference>
<feature type="repeat" description="LDL-receptor class B" evidence="14">
    <location>
        <begin position="305"/>
        <end position="348"/>
    </location>
</feature>
<keyword evidence="5" id="KW-0732">Signal</keyword>
<keyword evidence="11" id="KW-0325">Glycoprotein</keyword>
<name>A0A443S6N8_9ACAR</name>
<proteinExistence type="predicted"/>
<dbReference type="SUPFAM" id="SSF63825">
    <property type="entry name" value="YWTD domain"/>
    <property type="match status" value="1"/>
</dbReference>
<comment type="subcellular location">
    <subcellularLocation>
        <location evidence="1">Membrane</location>
        <topology evidence="1">Single-pass membrane protein</topology>
    </subcellularLocation>
</comment>
<protein>
    <submittedName>
        <fullName evidence="16">Low-density lipoprotein receptor-like protein</fullName>
    </submittedName>
</protein>
<dbReference type="PROSITE" id="PS51120">
    <property type="entry name" value="LDLRB"/>
    <property type="match status" value="2"/>
</dbReference>
<evidence type="ECO:0000256" key="9">
    <source>
        <dbReference type="ARBA" id="ARBA00023157"/>
    </source>
</evidence>
<keyword evidence="16" id="KW-0449">Lipoprotein</keyword>
<dbReference type="FunFam" id="2.10.25.10:FF:000005">
    <property type="entry name" value="Fibrillin 2"/>
    <property type="match status" value="1"/>
</dbReference>
<dbReference type="SMART" id="SM00181">
    <property type="entry name" value="EGF"/>
    <property type="match status" value="3"/>
</dbReference>
<dbReference type="OrthoDB" id="5958943at2759"/>
<evidence type="ECO:0000256" key="2">
    <source>
        <dbReference type="ARBA" id="ARBA00022536"/>
    </source>
</evidence>
<evidence type="ECO:0000256" key="3">
    <source>
        <dbReference type="ARBA" id="ARBA00022583"/>
    </source>
</evidence>
<evidence type="ECO:0000256" key="11">
    <source>
        <dbReference type="ARBA" id="ARBA00023180"/>
    </source>
</evidence>